<organism evidence="1 2">
    <name type="scientific">Fusarium solani</name>
    <name type="common">Filamentous fungus</name>
    <dbReference type="NCBI Taxonomy" id="169388"/>
    <lineage>
        <taxon>Eukaryota</taxon>
        <taxon>Fungi</taxon>
        <taxon>Dikarya</taxon>
        <taxon>Ascomycota</taxon>
        <taxon>Pezizomycotina</taxon>
        <taxon>Sordariomycetes</taxon>
        <taxon>Hypocreomycetidae</taxon>
        <taxon>Hypocreales</taxon>
        <taxon>Nectriaceae</taxon>
        <taxon>Fusarium</taxon>
        <taxon>Fusarium solani species complex</taxon>
    </lineage>
</organism>
<gene>
    <name evidence="1" type="ORF">B0J15DRAFT_137932</name>
</gene>
<proteinExistence type="predicted"/>
<reference evidence="1" key="1">
    <citation type="journal article" date="2021" name="Nat. Commun.">
        <title>Genetic determinants of endophytism in the Arabidopsis root mycobiome.</title>
        <authorList>
            <person name="Mesny F."/>
            <person name="Miyauchi S."/>
            <person name="Thiergart T."/>
            <person name="Pickel B."/>
            <person name="Atanasova L."/>
            <person name="Karlsson M."/>
            <person name="Huettel B."/>
            <person name="Barry K.W."/>
            <person name="Haridas S."/>
            <person name="Chen C."/>
            <person name="Bauer D."/>
            <person name="Andreopoulos W."/>
            <person name="Pangilinan J."/>
            <person name="LaButti K."/>
            <person name="Riley R."/>
            <person name="Lipzen A."/>
            <person name="Clum A."/>
            <person name="Drula E."/>
            <person name="Henrissat B."/>
            <person name="Kohler A."/>
            <person name="Grigoriev I.V."/>
            <person name="Martin F.M."/>
            <person name="Hacquard S."/>
        </authorList>
    </citation>
    <scope>NUCLEOTIDE SEQUENCE</scope>
    <source>
        <strain evidence="1">FSSC 5 MPI-SDFR-AT-0091</strain>
    </source>
</reference>
<dbReference type="EMBL" id="JAGTJS010000002">
    <property type="protein sequence ID" value="KAH7274675.1"/>
    <property type="molecule type" value="Genomic_DNA"/>
</dbReference>
<sequence length="75" mass="8542">MSCIVLSSRICMFSSRARCCFLSLSTMNCVVKVKGWREVHLVVLDTIMHRIFRGAPVALPADSRLYIRSQHCLDI</sequence>
<keyword evidence="2" id="KW-1185">Reference proteome</keyword>
<dbReference type="Proteomes" id="UP000736672">
    <property type="component" value="Unassembled WGS sequence"/>
</dbReference>
<accession>A0A9P9RE23</accession>
<protein>
    <submittedName>
        <fullName evidence="1">Uncharacterized protein</fullName>
    </submittedName>
</protein>
<evidence type="ECO:0000313" key="1">
    <source>
        <dbReference type="EMBL" id="KAH7274675.1"/>
    </source>
</evidence>
<comment type="caution">
    <text evidence="1">The sequence shown here is derived from an EMBL/GenBank/DDBJ whole genome shotgun (WGS) entry which is preliminary data.</text>
</comment>
<dbReference type="AlphaFoldDB" id="A0A9P9RE23"/>
<evidence type="ECO:0000313" key="2">
    <source>
        <dbReference type="Proteomes" id="UP000736672"/>
    </source>
</evidence>
<name>A0A9P9RE23_FUSSL</name>